<accession>A0A8T0GLI8</accession>
<evidence type="ECO:0000259" key="1">
    <source>
        <dbReference type="PROSITE" id="PS50011"/>
    </source>
</evidence>
<dbReference type="InterPro" id="IPR000719">
    <property type="entry name" value="Prot_kinase_dom"/>
</dbReference>
<dbReference type="Pfam" id="PF00069">
    <property type="entry name" value="Pkinase"/>
    <property type="match status" value="1"/>
</dbReference>
<dbReference type="GO" id="GO:0004674">
    <property type="term" value="F:protein serine/threonine kinase activity"/>
    <property type="evidence" value="ECO:0007669"/>
    <property type="project" value="TreeGrafter"/>
</dbReference>
<dbReference type="SUPFAM" id="SSF56112">
    <property type="entry name" value="Protein kinase-like (PK-like)"/>
    <property type="match status" value="1"/>
</dbReference>
<dbReference type="Gene3D" id="1.10.510.10">
    <property type="entry name" value="Transferase(Phosphotransferase) domain 1"/>
    <property type="match status" value="1"/>
</dbReference>
<evidence type="ECO:0000313" key="2">
    <source>
        <dbReference type="EMBL" id="KAG0559079.1"/>
    </source>
</evidence>
<keyword evidence="3" id="KW-1185">Reference proteome</keyword>
<dbReference type="Proteomes" id="UP000822688">
    <property type="component" value="Chromosome 10"/>
</dbReference>
<dbReference type="PROSITE" id="PS00108">
    <property type="entry name" value="PROTEIN_KINASE_ST"/>
    <property type="match status" value="1"/>
</dbReference>
<comment type="caution">
    <text evidence="2">The sequence shown here is derived from an EMBL/GenBank/DDBJ whole genome shotgun (WGS) entry which is preliminary data.</text>
</comment>
<protein>
    <recommendedName>
        <fullName evidence="1">Protein kinase domain-containing protein</fullName>
    </recommendedName>
</protein>
<gene>
    <name evidence="2" type="ORF">KC19_10G077300</name>
</gene>
<dbReference type="GO" id="GO:0005524">
    <property type="term" value="F:ATP binding"/>
    <property type="evidence" value="ECO:0007669"/>
    <property type="project" value="InterPro"/>
</dbReference>
<dbReference type="AlphaFoldDB" id="A0A8T0GLI8"/>
<dbReference type="InterPro" id="IPR008271">
    <property type="entry name" value="Ser/Thr_kinase_AS"/>
</dbReference>
<reference evidence="2" key="1">
    <citation type="submission" date="2020-06" db="EMBL/GenBank/DDBJ databases">
        <title>WGS assembly of Ceratodon purpureus strain R40.</title>
        <authorList>
            <person name="Carey S.B."/>
            <person name="Jenkins J."/>
            <person name="Shu S."/>
            <person name="Lovell J.T."/>
            <person name="Sreedasyam A."/>
            <person name="Maumus F."/>
            <person name="Tiley G.P."/>
            <person name="Fernandez-Pozo N."/>
            <person name="Barry K."/>
            <person name="Chen C."/>
            <person name="Wang M."/>
            <person name="Lipzen A."/>
            <person name="Daum C."/>
            <person name="Saski C.A."/>
            <person name="Payton A.C."/>
            <person name="Mcbreen J.C."/>
            <person name="Conrad R.E."/>
            <person name="Kollar L.M."/>
            <person name="Olsson S."/>
            <person name="Huttunen S."/>
            <person name="Landis J.B."/>
            <person name="Wickett N.J."/>
            <person name="Johnson M.G."/>
            <person name="Rensing S.A."/>
            <person name="Grimwood J."/>
            <person name="Schmutz J."/>
            <person name="Mcdaniel S.F."/>
        </authorList>
    </citation>
    <scope>NUCLEOTIDE SEQUENCE</scope>
    <source>
        <strain evidence="2">R40</strain>
    </source>
</reference>
<dbReference type="EMBL" id="CM026431">
    <property type="protein sequence ID" value="KAG0559079.1"/>
    <property type="molecule type" value="Genomic_DNA"/>
</dbReference>
<dbReference type="InterPro" id="IPR051681">
    <property type="entry name" value="Ser/Thr_Kinases-Pseudokinases"/>
</dbReference>
<feature type="domain" description="Protein kinase" evidence="1">
    <location>
        <begin position="118"/>
        <end position="418"/>
    </location>
</feature>
<evidence type="ECO:0000313" key="3">
    <source>
        <dbReference type="Proteomes" id="UP000822688"/>
    </source>
</evidence>
<dbReference type="PANTHER" id="PTHR44329">
    <property type="entry name" value="SERINE/THREONINE-PROTEIN KINASE TNNI3K-RELATED"/>
    <property type="match status" value="1"/>
</dbReference>
<dbReference type="InterPro" id="IPR011009">
    <property type="entry name" value="Kinase-like_dom_sf"/>
</dbReference>
<organism evidence="2 3">
    <name type="scientific">Ceratodon purpureus</name>
    <name type="common">Fire moss</name>
    <name type="synonym">Dicranum purpureum</name>
    <dbReference type="NCBI Taxonomy" id="3225"/>
    <lineage>
        <taxon>Eukaryota</taxon>
        <taxon>Viridiplantae</taxon>
        <taxon>Streptophyta</taxon>
        <taxon>Embryophyta</taxon>
        <taxon>Bryophyta</taxon>
        <taxon>Bryophytina</taxon>
        <taxon>Bryopsida</taxon>
        <taxon>Dicranidae</taxon>
        <taxon>Pseudoditrichales</taxon>
        <taxon>Ditrichaceae</taxon>
        <taxon>Ceratodon</taxon>
    </lineage>
</organism>
<dbReference type="PROSITE" id="PS50011">
    <property type="entry name" value="PROTEIN_KINASE_DOM"/>
    <property type="match status" value="1"/>
</dbReference>
<name>A0A8T0GLI8_CERPU</name>
<dbReference type="SMART" id="SM00220">
    <property type="entry name" value="S_TKc"/>
    <property type="match status" value="1"/>
</dbReference>
<proteinExistence type="predicted"/>
<sequence length="439" mass="50539">MASSSGCSRQFEEMDLSDKSEYVTLPANEADHTTTSSSFVSAVEEQIERSKSHWSTLADGQVDQSSSGFGGLGEDDCVAKESNVLEFMELQRHPTWGGFFQTFGYEFDNSRYRRLGELVVGEKFAEGGQAELFHAKVTWWNPKENERDERKGREYVVKVFKKGTFLRDLKSQLPHGLLQKHVEDMENIESSTPKETPRYFCKVHRGILLENGQFAFLMEKDDFDLRSLIERKMESRSDGDSGPFSKEDGEIIMYRIALGVEWLHNRHIIHRDLKASNVLVKEYKSGWPKWFCSVADYECSIGVVGTGFFRAPEILQACKERLTSQKPEVFSRAADVYAYGMTCYEVLVGKLPFEDHPLSGEKTLLTDLVINQDLRPEIPEYVEDWARELLKWCWQCDPSARPGIEEILDLLCKNSTSIRKREEYGKKTYGKNFRSYIKY</sequence>